<name>A0A6G1K8J7_9PLEO</name>
<keyword evidence="6" id="KW-1185">Reference proteome</keyword>
<dbReference type="PROSITE" id="PS00463">
    <property type="entry name" value="ZN2_CY6_FUNGAL_1"/>
    <property type="match status" value="1"/>
</dbReference>
<dbReference type="CDD" id="cd00067">
    <property type="entry name" value="GAL4"/>
    <property type="match status" value="1"/>
</dbReference>
<feature type="domain" description="Zn(2)-C6 fungal-type" evidence="4">
    <location>
        <begin position="6"/>
        <end position="36"/>
    </location>
</feature>
<dbReference type="GO" id="GO:0008270">
    <property type="term" value="F:zinc ion binding"/>
    <property type="evidence" value="ECO:0007669"/>
    <property type="project" value="InterPro"/>
</dbReference>
<dbReference type="InterPro" id="IPR001138">
    <property type="entry name" value="Zn2Cys6_DnaBD"/>
</dbReference>
<reference evidence="5" key="1">
    <citation type="journal article" date="2020" name="Stud. Mycol.">
        <title>101 Dothideomycetes genomes: a test case for predicting lifestyles and emergence of pathogens.</title>
        <authorList>
            <person name="Haridas S."/>
            <person name="Albert R."/>
            <person name="Binder M."/>
            <person name="Bloem J."/>
            <person name="Labutti K."/>
            <person name="Salamov A."/>
            <person name="Andreopoulos B."/>
            <person name="Baker S."/>
            <person name="Barry K."/>
            <person name="Bills G."/>
            <person name="Bluhm B."/>
            <person name="Cannon C."/>
            <person name="Castanera R."/>
            <person name="Culley D."/>
            <person name="Daum C."/>
            <person name="Ezra D."/>
            <person name="Gonzalez J."/>
            <person name="Henrissat B."/>
            <person name="Kuo A."/>
            <person name="Liang C."/>
            <person name="Lipzen A."/>
            <person name="Lutzoni F."/>
            <person name="Magnuson J."/>
            <person name="Mondo S."/>
            <person name="Nolan M."/>
            <person name="Ohm R."/>
            <person name="Pangilinan J."/>
            <person name="Park H.-J."/>
            <person name="Ramirez L."/>
            <person name="Alfaro M."/>
            <person name="Sun H."/>
            <person name="Tritt A."/>
            <person name="Yoshinaga Y."/>
            <person name="Zwiers L.-H."/>
            <person name="Turgeon B."/>
            <person name="Goodwin S."/>
            <person name="Spatafora J."/>
            <person name="Crous P."/>
            <person name="Grigoriev I."/>
        </authorList>
    </citation>
    <scope>NUCLEOTIDE SEQUENCE</scope>
    <source>
        <strain evidence="5">CBS 279.74</strain>
    </source>
</reference>
<evidence type="ECO:0000313" key="5">
    <source>
        <dbReference type="EMBL" id="KAF2709138.1"/>
    </source>
</evidence>
<dbReference type="OrthoDB" id="3862662at2759"/>
<sequence>MTASQVCVTCKGRKKKCDKRMPRCTYCEQKGLKCTYDYEKKSIPGPLNSGLQFSAFQNGLQKHQWKINHGALSIEIISSTSDPEALDARLSLEVIRIIAATHQTIDEIETRYFHGLHLSVPFFCPSRFRDDLIRYRLAPTAEFSLLLLCMCLTLYDPPSHLPPPIRRDTLYMHAKNLFTQVQILRKPSTHLIQAGIFVSLYEYALGRPDSALASIDICARMAYKIGAHETPKCPGWNEGWNTWWAIRIFERIFYCETSLTELPLITSTPNEGDPLPHEVDDVDCEERSRSSVSGQVAPVNRVGVGCLGRAAQATYLLDRVIQMVKDKAISATDQISSLCAMDNEMRELVSLTMNVGHGKYGSYCGAVGISIRALFMLHQHILELDTMAIGSQWQGISRAALDTVAHMTKDIAQSHCQMHAADLDMVPPIFRYLVRCTLDYLHKKRYTDVDAWFQDSGPIRESLVELNRRWPMETGLPPKY</sequence>
<keyword evidence="1" id="KW-0805">Transcription regulation</keyword>
<evidence type="ECO:0000259" key="4">
    <source>
        <dbReference type="PROSITE" id="PS50048"/>
    </source>
</evidence>
<dbReference type="Pfam" id="PF00172">
    <property type="entry name" value="Zn_clus"/>
    <property type="match status" value="1"/>
</dbReference>
<dbReference type="InterPro" id="IPR051127">
    <property type="entry name" value="Fungal_SecMet_Regulators"/>
</dbReference>
<dbReference type="SMART" id="SM00066">
    <property type="entry name" value="GAL4"/>
    <property type="match status" value="1"/>
</dbReference>
<dbReference type="CDD" id="cd12148">
    <property type="entry name" value="fungal_TF_MHR"/>
    <property type="match status" value="1"/>
</dbReference>
<dbReference type="GO" id="GO:0000978">
    <property type="term" value="F:RNA polymerase II cis-regulatory region sequence-specific DNA binding"/>
    <property type="evidence" value="ECO:0007669"/>
    <property type="project" value="TreeGrafter"/>
</dbReference>
<dbReference type="AlphaFoldDB" id="A0A6G1K8J7"/>
<protein>
    <recommendedName>
        <fullName evidence="4">Zn(2)-C6 fungal-type domain-containing protein</fullName>
    </recommendedName>
</protein>
<dbReference type="PANTHER" id="PTHR47424">
    <property type="entry name" value="REGULATORY PROTEIN GAL4"/>
    <property type="match status" value="1"/>
</dbReference>
<evidence type="ECO:0000256" key="3">
    <source>
        <dbReference type="ARBA" id="ARBA00023242"/>
    </source>
</evidence>
<dbReference type="PROSITE" id="PS50048">
    <property type="entry name" value="ZN2_CY6_FUNGAL_2"/>
    <property type="match status" value="1"/>
</dbReference>
<accession>A0A6G1K8J7</accession>
<dbReference type="Gene3D" id="4.10.240.10">
    <property type="entry name" value="Zn(2)-C6 fungal-type DNA-binding domain"/>
    <property type="match status" value="1"/>
</dbReference>
<proteinExistence type="predicted"/>
<dbReference type="GO" id="GO:0000435">
    <property type="term" value="P:positive regulation of transcription from RNA polymerase II promoter by galactose"/>
    <property type="evidence" value="ECO:0007669"/>
    <property type="project" value="TreeGrafter"/>
</dbReference>
<evidence type="ECO:0000256" key="1">
    <source>
        <dbReference type="ARBA" id="ARBA00023015"/>
    </source>
</evidence>
<dbReference type="PANTHER" id="PTHR47424:SF5">
    <property type="entry name" value="ZN(II)2CYS6 TRANSCRIPTION FACTOR (EUROFUNG)"/>
    <property type="match status" value="1"/>
</dbReference>
<keyword evidence="3" id="KW-0539">Nucleus</keyword>
<dbReference type="GO" id="GO:0005634">
    <property type="term" value="C:nucleus"/>
    <property type="evidence" value="ECO:0007669"/>
    <property type="project" value="TreeGrafter"/>
</dbReference>
<evidence type="ECO:0000256" key="2">
    <source>
        <dbReference type="ARBA" id="ARBA00023163"/>
    </source>
</evidence>
<keyword evidence="2" id="KW-0804">Transcription</keyword>
<dbReference type="GO" id="GO:0000981">
    <property type="term" value="F:DNA-binding transcription factor activity, RNA polymerase II-specific"/>
    <property type="evidence" value="ECO:0007669"/>
    <property type="project" value="InterPro"/>
</dbReference>
<dbReference type="Proteomes" id="UP000799428">
    <property type="component" value="Unassembled WGS sequence"/>
</dbReference>
<dbReference type="InterPro" id="IPR036864">
    <property type="entry name" value="Zn2-C6_fun-type_DNA-bd_sf"/>
</dbReference>
<gene>
    <name evidence="5" type="ORF">K504DRAFT_503138</name>
</gene>
<evidence type="ECO:0000313" key="6">
    <source>
        <dbReference type="Proteomes" id="UP000799428"/>
    </source>
</evidence>
<organism evidence="5 6">
    <name type="scientific">Pleomassaria siparia CBS 279.74</name>
    <dbReference type="NCBI Taxonomy" id="1314801"/>
    <lineage>
        <taxon>Eukaryota</taxon>
        <taxon>Fungi</taxon>
        <taxon>Dikarya</taxon>
        <taxon>Ascomycota</taxon>
        <taxon>Pezizomycotina</taxon>
        <taxon>Dothideomycetes</taxon>
        <taxon>Pleosporomycetidae</taxon>
        <taxon>Pleosporales</taxon>
        <taxon>Pleomassariaceae</taxon>
        <taxon>Pleomassaria</taxon>
    </lineage>
</organism>
<dbReference type="SUPFAM" id="SSF57701">
    <property type="entry name" value="Zn2/Cys6 DNA-binding domain"/>
    <property type="match status" value="1"/>
</dbReference>
<dbReference type="EMBL" id="MU005771">
    <property type="protein sequence ID" value="KAF2709138.1"/>
    <property type="molecule type" value="Genomic_DNA"/>
</dbReference>